<organism evidence="4 5">
    <name type="scientific">Triticum urartu</name>
    <name type="common">Red wild einkorn</name>
    <name type="synonym">Crithodium urartu</name>
    <dbReference type="NCBI Taxonomy" id="4572"/>
    <lineage>
        <taxon>Eukaryota</taxon>
        <taxon>Viridiplantae</taxon>
        <taxon>Streptophyta</taxon>
        <taxon>Embryophyta</taxon>
        <taxon>Tracheophyta</taxon>
        <taxon>Spermatophyta</taxon>
        <taxon>Magnoliopsida</taxon>
        <taxon>Liliopsida</taxon>
        <taxon>Poales</taxon>
        <taxon>Poaceae</taxon>
        <taxon>BOP clade</taxon>
        <taxon>Pooideae</taxon>
        <taxon>Triticodae</taxon>
        <taxon>Triticeae</taxon>
        <taxon>Triticinae</taxon>
        <taxon>Triticum</taxon>
    </lineage>
</organism>
<dbReference type="PANTHER" id="PTHR47942:SF16">
    <property type="entry name" value="PENTATRICOPEPTIDE REPEAT DOMAIN CONTAINING PROTEIN-RELATED"/>
    <property type="match status" value="1"/>
</dbReference>
<accession>A0A8R7P1I8</accession>
<protein>
    <recommendedName>
        <fullName evidence="6">Pentatricopeptide repeat-containing protein</fullName>
    </recommendedName>
</protein>
<evidence type="ECO:0000256" key="1">
    <source>
        <dbReference type="ARBA" id="ARBA00022737"/>
    </source>
</evidence>
<sequence length="94" mass="10749">MWWHIAQSSAASLRRVKSGQWTRQSWSFSRWLIMVFDQICIHAWNSFMYSLCKNGGSKEAAEFFDSMTSKGLKPNIVVYSTLLHGCTLQNGQAV</sequence>
<dbReference type="NCBIfam" id="TIGR00756">
    <property type="entry name" value="PPR"/>
    <property type="match status" value="1"/>
</dbReference>
<name>A0A8R7P1I8_TRIUA</name>
<dbReference type="PROSITE" id="PS51375">
    <property type="entry name" value="PPR"/>
    <property type="match status" value="1"/>
</dbReference>
<dbReference type="Gene3D" id="1.25.40.10">
    <property type="entry name" value="Tetratricopeptide repeat domain"/>
    <property type="match status" value="1"/>
</dbReference>
<reference evidence="4" key="3">
    <citation type="submission" date="2022-06" db="UniProtKB">
        <authorList>
            <consortium name="EnsemblPlants"/>
        </authorList>
    </citation>
    <scope>IDENTIFICATION</scope>
</reference>
<dbReference type="Pfam" id="PF13041">
    <property type="entry name" value="PPR_2"/>
    <property type="match status" value="1"/>
</dbReference>
<keyword evidence="2" id="KW-0809">Transit peptide</keyword>
<reference evidence="5" key="1">
    <citation type="journal article" date="2013" name="Nature">
        <title>Draft genome of the wheat A-genome progenitor Triticum urartu.</title>
        <authorList>
            <person name="Ling H.Q."/>
            <person name="Zhao S."/>
            <person name="Liu D."/>
            <person name="Wang J."/>
            <person name="Sun H."/>
            <person name="Zhang C."/>
            <person name="Fan H."/>
            <person name="Li D."/>
            <person name="Dong L."/>
            <person name="Tao Y."/>
            <person name="Gao C."/>
            <person name="Wu H."/>
            <person name="Li Y."/>
            <person name="Cui Y."/>
            <person name="Guo X."/>
            <person name="Zheng S."/>
            <person name="Wang B."/>
            <person name="Yu K."/>
            <person name="Liang Q."/>
            <person name="Yang W."/>
            <person name="Lou X."/>
            <person name="Chen J."/>
            <person name="Feng M."/>
            <person name="Jian J."/>
            <person name="Zhang X."/>
            <person name="Luo G."/>
            <person name="Jiang Y."/>
            <person name="Liu J."/>
            <person name="Wang Z."/>
            <person name="Sha Y."/>
            <person name="Zhang B."/>
            <person name="Wu H."/>
            <person name="Tang D."/>
            <person name="Shen Q."/>
            <person name="Xue P."/>
            <person name="Zou S."/>
            <person name="Wang X."/>
            <person name="Liu X."/>
            <person name="Wang F."/>
            <person name="Yang Y."/>
            <person name="An X."/>
            <person name="Dong Z."/>
            <person name="Zhang K."/>
            <person name="Zhang X."/>
            <person name="Luo M.C."/>
            <person name="Dvorak J."/>
            <person name="Tong Y."/>
            <person name="Wang J."/>
            <person name="Yang H."/>
            <person name="Li Z."/>
            <person name="Wang D."/>
            <person name="Zhang A."/>
            <person name="Wang J."/>
        </authorList>
    </citation>
    <scope>NUCLEOTIDE SEQUENCE</scope>
    <source>
        <strain evidence="5">cv. G1812</strain>
    </source>
</reference>
<dbReference type="PANTHER" id="PTHR47942">
    <property type="entry name" value="TETRATRICOPEPTIDE REPEAT (TPR)-LIKE SUPERFAMILY PROTEIN-RELATED"/>
    <property type="match status" value="1"/>
</dbReference>
<keyword evidence="1" id="KW-0677">Repeat</keyword>
<dbReference type="Gramene" id="TuG1812G0100000917.01.T01">
    <property type="protein sequence ID" value="TuG1812G0100000917.01.T01"/>
    <property type="gene ID" value="TuG1812G0100000917.01"/>
</dbReference>
<evidence type="ECO:0000256" key="3">
    <source>
        <dbReference type="PROSITE-ProRule" id="PRU00708"/>
    </source>
</evidence>
<reference evidence="4" key="2">
    <citation type="submission" date="2018-03" db="EMBL/GenBank/DDBJ databases">
        <title>The Triticum urartu genome reveals the dynamic nature of wheat genome evolution.</title>
        <authorList>
            <person name="Ling H."/>
            <person name="Ma B."/>
            <person name="Shi X."/>
            <person name="Liu H."/>
            <person name="Dong L."/>
            <person name="Sun H."/>
            <person name="Cao Y."/>
            <person name="Gao Q."/>
            <person name="Zheng S."/>
            <person name="Li Y."/>
            <person name="Yu Y."/>
            <person name="Du H."/>
            <person name="Qi M."/>
            <person name="Li Y."/>
            <person name="Yu H."/>
            <person name="Cui Y."/>
            <person name="Wang N."/>
            <person name="Chen C."/>
            <person name="Wu H."/>
            <person name="Zhao Y."/>
            <person name="Zhang J."/>
            <person name="Li Y."/>
            <person name="Zhou W."/>
            <person name="Zhang B."/>
            <person name="Hu W."/>
            <person name="Eijk M."/>
            <person name="Tang J."/>
            <person name="Witsenboer H."/>
            <person name="Zhao S."/>
            <person name="Li Z."/>
            <person name="Zhang A."/>
            <person name="Wang D."/>
            <person name="Liang C."/>
        </authorList>
    </citation>
    <scope>NUCLEOTIDE SEQUENCE [LARGE SCALE GENOMIC DNA]</scope>
    <source>
        <strain evidence="4">cv. G1812</strain>
    </source>
</reference>
<dbReference type="InterPro" id="IPR011990">
    <property type="entry name" value="TPR-like_helical_dom_sf"/>
</dbReference>
<dbReference type="InterPro" id="IPR051222">
    <property type="entry name" value="PPR/CCM1_RNA-binding"/>
</dbReference>
<proteinExistence type="predicted"/>
<feature type="repeat" description="PPR" evidence="3">
    <location>
        <begin position="40"/>
        <end position="74"/>
    </location>
</feature>
<keyword evidence="5" id="KW-1185">Reference proteome</keyword>
<evidence type="ECO:0000256" key="2">
    <source>
        <dbReference type="ARBA" id="ARBA00022946"/>
    </source>
</evidence>
<dbReference type="InterPro" id="IPR002885">
    <property type="entry name" value="PPR_rpt"/>
</dbReference>
<evidence type="ECO:0008006" key="6">
    <source>
        <dbReference type="Google" id="ProtNLM"/>
    </source>
</evidence>
<evidence type="ECO:0000313" key="4">
    <source>
        <dbReference type="EnsemblPlants" id="TuG1812G0100000917.01.T01"/>
    </source>
</evidence>
<dbReference type="AlphaFoldDB" id="A0A8R7P1I8"/>
<evidence type="ECO:0000313" key="5">
    <source>
        <dbReference type="Proteomes" id="UP000015106"/>
    </source>
</evidence>
<dbReference type="Proteomes" id="UP000015106">
    <property type="component" value="Chromosome 1"/>
</dbReference>
<dbReference type="EnsemblPlants" id="TuG1812G0100000917.01.T01">
    <property type="protein sequence ID" value="TuG1812G0100000917.01.T01"/>
    <property type="gene ID" value="TuG1812G0100000917.01"/>
</dbReference>